<keyword evidence="4" id="KW-1185">Reference proteome</keyword>
<feature type="domain" description="WSC" evidence="2">
    <location>
        <begin position="54"/>
        <end position="107"/>
    </location>
</feature>
<proteinExistence type="predicted"/>
<dbReference type="Proteomes" id="UP001172684">
    <property type="component" value="Unassembled WGS sequence"/>
</dbReference>
<reference evidence="3" key="1">
    <citation type="submission" date="2022-10" db="EMBL/GenBank/DDBJ databases">
        <title>Culturing micro-colonial fungi from biological soil crusts in the Mojave desert and describing Neophaeococcomyces mojavensis, and introducing the new genera and species Taxawa tesnikishii.</title>
        <authorList>
            <person name="Kurbessoian T."/>
            <person name="Stajich J.E."/>
        </authorList>
    </citation>
    <scope>NUCLEOTIDE SEQUENCE</scope>
    <source>
        <strain evidence="3">TK_1</strain>
    </source>
</reference>
<gene>
    <name evidence="3" type="ORF">H2201_007529</name>
</gene>
<dbReference type="InterPro" id="IPR002889">
    <property type="entry name" value="WSC_carb-bd"/>
</dbReference>
<name>A0ABQ9NLF3_9PEZI</name>
<evidence type="ECO:0000256" key="1">
    <source>
        <dbReference type="SAM" id="SignalP"/>
    </source>
</evidence>
<evidence type="ECO:0000259" key="2">
    <source>
        <dbReference type="Pfam" id="PF01822"/>
    </source>
</evidence>
<evidence type="ECO:0000313" key="3">
    <source>
        <dbReference type="EMBL" id="KAJ9659007.1"/>
    </source>
</evidence>
<accession>A0ABQ9NLF3</accession>
<feature type="chain" id="PRO_5047286581" description="WSC domain-containing protein" evidence="1">
    <location>
        <begin position="30"/>
        <end position="145"/>
    </location>
</feature>
<dbReference type="Pfam" id="PF01822">
    <property type="entry name" value="WSC"/>
    <property type="match status" value="1"/>
</dbReference>
<evidence type="ECO:0000313" key="4">
    <source>
        <dbReference type="Proteomes" id="UP001172684"/>
    </source>
</evidence>
<feature type="signal peptide" evidence="1">
    <location>
        <begin position="1"/>
        <end position="29"/>
    </location>
</feature>
<dbReference type="EMBL" id="JAPDRL010000080">
    <property type="protein sequence ID" value="KAJ9659007.1"/>
    <property type="molecule type" value="Genomic_DNA"/>
</dbReference>
<comment type="caution">
    <text evidence="3">The sequence shown here is derived from an EMBL/GenBank/DDBJ whole genome shotgun (WGS) entry which is preliminary data.</text>
</comment>
<keyword evidence="1" id="KW-0732">Signal</keyword>
<sequence>MPTSSPTASVSRFATVFLLLVNLIISVAAQSATATASSAPAGPTISPGEGKYQYVGCYNETTHIEAGGSIRALKGTQEANDAMTPARCFAFCGGAQFAGLEYGRECWITLYNQTGTGNGAAGMRGSASSLLAGAAGLGIVIAWFL</sequence>
<organism evidence="3 4">
    <name type="scientific">Coniosporium apollinis</name>
    <dbReference type="NCBI Taxonomy" id="61459"/>
    <lineage>
        <taxon>Eukaryota</taxon>
        <taxon>Fungi</taxon>
        <taxon>Dikarya</taxon>
        <taxon>Ascomycota</taxon>
        <taxon>Pezizomycotina</taxon>
        <taxon>Dothideomycetes</taxon>
        <taxon>Dothideomycetes incertae sedis</taxon>
        <taxon>Coniosporium</taxon>
    </lineage>
</organism>
<protein>
    <recommendedName>
        <fullName evidence="2">WSC domain-containing protein</fullName>
    </recommendedName>
</protein>